<keyword evidence="6" id="KW-1133">Transmembrane helix</keyword>
<dbReference type="EMBL" id="AJVK01021160">
    <property type="status" value="NOT_ANNOTATED_CDS"/>
    <property type="molecule type" value="Genomic_DNA"/>
</dbReference>
<keyword evidence="5" id="KW-0812">Transmembrane</keyword>
<dbReference type="AlphaFoldDB" id="A0A1B0D012"/>
<keyword evidence="8" id="KW-0325">Glycoprotein</keyword>
<evidence type="ECO:0008006" key="11">
    <source>
        <dbReference type="Google" id="ProtNLM"/>
    </source>
</evidence>
<keyword evidence="7" id="KW-0472">Membrane</keyword>
<dbReference type="EnsemblMetazoa" id="PPAI000684-RA">
    <property type="protein sequence ID" value="PPAI000684-PA"/>
    <property type="gene ID" value="PPAI000684"/>
</dbReference>
<dbReference type="InterPro" id="IPR002159">
    <property type="entry name" value="CD36_fam"/>
</dbReference>
<comment type="function">
    <text evidence="1">Plays an olfactory role that is not restricted to pheromone sensitivity.</text>
</comment>
<evidence type="ECO:0000256" key="5">
    <source>
        <dbReference type="ARBA" id="ARBA00022692"/>
    </source>
</evidence>
<evidence type="ECO:0000256" key="6">
    <source>
        <dbReference type="ARBA" id="ARBA00022989"/>
    </source>
</evidence>
<comment type="similarity">
    <text evidence="3">Belongs to the CD36 family.</text>
</comment>
<evidence type="ECO:0000256" key="4">
    <source>
        <dbReference type="ARBA" id="ARBA00022475"/>
    </source>
</evidence>
<organism evidence="9 10">
    <name type="scientific">Phlebotomus papatasi</name>
    <name type="common">Sandfly</name>
    <dbReference type="NCBI Taxonomy" id="29031"/>
    <lineage>
        <taxon>Eukaryota</taxon>
        <taxon>Metazoa</taxon>
        <taxon>Ecdysozoa</taxon>
        <taxon>Arthropoda</taxon>
        <taxon>Hexapoda</taxon>
        <taxon>Insecta</taxon>
        <taxon>Pterygota</taxon>
        <taxon>Neoptera</taxon>
        <taxon>Endopterygota</taxon>
        <taxon>Diptera</taxon>
        <taxon>Nematocera</taxon>
        <taxon>Psychodoidea</taxon>
        <taxon>Psychodidae</taxon>
        <taxon>Phlebotomus</taxon>
        <taxon>Phlebotomus</taxon>
    </lineage>
</organism>
<evidence type="ECO:0000313" key="9">
    <source>
        <dbReference type="EnsemblMetazoa" id="PPAI000684-PA"/>
    </source>
</evidence>
<sequence>SIAQVAAEKSYFFRLPINILIRQTDSQPLVRMTAKEFMFGYESPLTTLGYHVLPNWISFEKVGLIDRMYDFEGDYETIFSGQGDPSMSGLYDTYKGSQNLPQWEGEHCSRVTGASDGTKFKSFMAPNETILFFRKSMCTVKRMVQQGGPTEVSGLTAQKFVFEENALDNGAVEEKNKCFCRQGKCLPAGLIDVTDCYYGFPIALSYPHFLDADPDITKNIVGLKPNRSEHESFFIIQPTSGLPLRCAMRFQINMALKDVSSMSHVEQFSHLTIPMLWFDITFNELPPALKNRFHLYLNVLPVLDHLLFYGSAIGGVLLLIFAVTKASVGMSTTITSARKISLQRSYDFRGTKMSVYAPCEQKCDLIPNDCHELTMPSDIAPSSVYDLEMEIPLSDTDDQELLQDERDSGHRTNCSNASEDCTITIPQEESKNFPKPLCHQNSNFALNNR</sequence>
<accession>A0A1B0D012</accession>
<name>A0A1B0D012_PHLPP</name>
<proteinExistence type="inferred from homology"/>
<dbReference type="PANTHER" id="PTHR11923">
    <property type="entry name" value="SCAVENGER RECEPTOR CLASS B TYPE-1 SR-B1"/>
    <property type="match status" value="1"/>
</dbReference>
<keyword evidence="4" id="KW-1003">Cell membrane</keyword>
<dbReference type="GO" id="GO:0005044">
    <property type="term" value="F:scavenger receptor activity"/>
    <property type="evidence" value="ECO:0007669"/>
    <property type="project" value="TreeGrafter"/>
</dbReference>
<dbReference type="GO" id="GO:0005737">
    <property type="term" value="C:cytoplasm"/>
    <property type="evidence" value="ECO:0007669"/>
    <property type="project" value="TreeGrafter"/>
</dbReference>
<evidence type="ECO:0000256" key="8">
    <source>
        <dbReference type="ARBA" id="ARBA00023180"/>
    </source>
</evidence>
<protein>
    <recommendedName>
        <fullName evidence="11">Scavenger receptor class B</fullName>
    </recommendedName>
</protein>
<dbReference type="Proteomes" id="UP000092462">
    <property type="component" value="Unassembled WGS sequence"/>
</dbReference>
<reference evidence="9" key="1">
    <citation type="submission" date="2022-08" db="UniProtKB">
        <authorList>
            <consortium name="EnsemblMetazoa"/>
        </authorList>
    </citation>
    <scope>IDENTIFICATION</scope>
    <source>
        <strain evidence="9">Israel</strain>
    </source>
</reference>
<dbReference type="EMBL" id="AJVK01021161">
    <property type="status" value="NOT_ANNOTATED_CDS"/>
    <property type="molecule type" value="Genomic_DNA"/>
</dbReference>
<dbReference type="GO" id="GO:0005886">
    <property type="term" value="C:plasma membrane"/>
    <property type="evidence" value="ECO:0007669"/>
    <property type="project" value="UniProtKB-SubCell"/>
</dbReference>
<evidence type="ECO:0000256" key="1">
    <source>
        <dbReference type="ARBA" id="ARBA00003156"/>
    </source>
</evidence>
<evidence type="ECO:0000256" key="3">
    <source>
        <dbReference type="ARBA" id="ARBA00010532"/>
    </source>
</evidence>
<dbReference type="PRINTS" id="PR01609">
    <property type="entry name" value="CD36FAMILY"/>
</dbReference>
<evidence type="ECO:0000313" key="10">
    <source>
        <dbReference type="Proteomes" id="UP000092462"/>
    </source>
</evidence>
<evidence type="ECO:0000256" key="7">
    <source>
        <dbReference type="ARBA" id="ARBA00023136"/>
    </source>
</evidence>
<evidence type="ECO:0000256" key="2">
    <source>
        <dbReference type="ARBA" id="ARBA00004236"/>
    </source>
</evidence>
<comment type="subcellular location">
    <subcellularLocation>
        <location evidence="2">Cell membrane</location>
    </subcellularLocation>
</comment>
<dbReference type="VEuPathDB" id="VectorBase:PPAI000684"/>
<dbReference type="PANTHER" id="PTHR11923:SF67">
    <property type="entry name" value="RE68569P"/>
    <property type="match status" value="1"/>
</dbReference>
<dbReference type="VEuPathDB" id="VectorBase:PPAPM1_002096"/>
<keyword evidence="10" id="KW-1185">Reference proteome</keyword>
<dbReference type="Pfam" id="PF01130">
    <property type="entry name" value="CD36"/>
    <property type="match status" value="1"/>
</dbReference>